<feature type="domain" description="FAD-binding FR-type" evidence="3">
    <location>
        <begin position="287"/>
        <end position="393"/>
    </location>
</feature>
<accession>A0A511AMP4</accession>
<evidence type="ECO:0000313" key="4">
    <source>
        <dbReference type="EMBL" id="GEK87127.1"/>
    </source>
</evidence>
<feature type="transmembrane region" description="Helical" evidence="2">
    <location>
        <begin position="21"/>
        <end position="45"/>
    </location>
</feature>
<dbReference type="SUPFAM" id="SSF63380">
    <property type="entry name" value="Riboflavin synthase domain-like"/>
    <property type="match status" value="1"/>
</dbReference>
<dbReference type="InterPro" id="IPR039261">
    <property type="entry name" value="FNR_nucleotide-bd"/>
</dbReference>
<dbReference type="InterPro" id="IPR017927">
    <property type="entry name" value="FAD-bd_FR_type"/>
</dbReference>
<dbReference type="PANTHER" id="PTHR47354:SF5">
    <property type="entry name" value="PROTEIN RFBI"/>
    <property type="match status" value="1"/>
</dbReference>
<keyword evidence="5" id="KW-1185">Reference proteome</keyword>
<keyword evidence="2" id="KW-0812">Transmembrane</keyword>
<dbReference type="Pfam" id="PF00175">
    <property type="entry name" value="NAD_binding_1"/>
    <property type="match status" value="1"/>
</dbReference>
<dbReference type="PRINTS" id="PR00410">
    <property type="entry name" value="PHEHYDRXLASE"/>
</dbReference>
<dbReference type="PROSITE" id="PS51384">
    <property type="entry name" value="FAD_FR"/>
    <property type="match status" value="1"/>
</dbReference>
<evidence type="ECO:0000313" key="5">
    <source>
        <dbReference type="Proteomes" id="UP000321225"/>
    </source>
</evidence>
<feature type="transmembrane region" description="Helical" evidence="2">
    <location>
        <begin position="212"/>
        <end position="233"/>
    </location>
</feature>
<dbReference type="InterPro" id="IPR017938">
    <property type="entry name" value="Riboflavin_synthase-like_b-brl"/>
</dbReference>
<reference evidence="4 5" key="1">
    <citation type="submission" date="2019-07" db="EMBL/GenBank/DDBJ databases">
        <title>Whole genome shotgun sequence of Microbacterium aerolatum NBRC 103071.</title>
        <authorList>
            <person name="Hosoyama A."/>
            <person name="Uohara A."/>
            <person name="Ohji S."/>
            <person name="Ichikawa N."/>
        </authorList>
    </citation>
    <scope>NUCLEOTIDE SEQUENCE [LARGE SCALE GENOMIC DNA]</scope>
    <source>
        <strain evidence="4 5">NBRC 103071</strain>
    </source>
</reference>
<sequence>MTSFTSMRQRVLAVLGAVSMYRLALSSLAILAGIALILSLFGLVGPSPLELVVSFVVLAVVISAVDAAAQRLLHLPWRVESSLVTALILLFVMRPGVDGPALIGLALAGAIASISKYLIAWRGRHIFNPAAFGAAVVSIAGAFGAFEWLGTSASWWVGTAAMAIPVAVLGLAVLWRTEKVRVVLVFLLIAVGTSVVRQAVQSQQFDIEFALPTALSFAVLQSPFLFLGVFMVSEPLTSPPRRWQQFWVAGVVGVLAGWPIMIGDLFTLGQERALLIGNLLALTFALRGSVRLTLEKREFITPTAQELTFRARGKLRFRPGQYLELDVPHHRPDARGTRREFSIVSAPADLPTLRIAYKNGDQKHPSSYKRALAAAEPGTVLAVTGTWGDFLLPKGEAPVLMVAAGIGVTPFVSQLRQLQADGVKRDVVLVYVASEASELAFRTELEATGVPTIVFCRDRPENLPAHWTWAQGVRLDAAGLERVVPDIAARHTFISGPPRLIADLAPALQKAHSVTTDAFAGY</sequence>
<dbReference type="CDD" id="cd00322">
    <property type="entry name" value="FNR_like"/>
    <property type="match status" value="1"/>
</dbReference>
<feature type="transmembrane region" description="Helical" evidence="2">
    <location>
        <begin position="245"/>
        <end position="266"/>
    </location>
</feature>
<organism evidence="4 5">
    <name type="scientific">Microbacterium aerolatum</name>
    <dbReference type="NCBI Taxonomy" id="153731"/>
    <lineage>
        <taxon>Bacteria</taxon>
        <taxon>Bacillati</taxon>
        <taxon>Actinomycetota</taxon>
        <taxon>Actinomycetes</taxon>
        <taxon>Micrococcales</taxon>
        <taxon>Microbacteriaceae</taxon>
        <taxon>Microbacterium</taxon>
    </lineage>
</organism>
<feature type="transmembrane region" description="Helical" evidence="2">
    <location>
        <begin position="126"/>
        <end position="149"/>
    </location>
</feature>
<feature type="transmembrane region" description="Helical" evidence="2">
    <location>
        <begin position="99"/>
        <end position="119"/>
    </location>
</feature>
<evidence type="ECO:0000256" key="2">
    <source>
        <dbReference type="SAM" id="Phobius"/>
    </source>
</evidence>
<proteinExistence type="predicted"/>
<dbReference type="GO" id="GO:0016491">
    <property type="term" value="F:oxidoreductase activity"/>
    <property type="evidence" value="ECO:0007669"/>
    <property type="project" value="InterPro"/>
</dbReference>
<keyword evidence="2" id="KW-1133">Transmembrane helix</keyword>
<dbReference type="Proteomes" id="UP000321225">
    <property type="component" value="Unassembled WGS sequence"/>
</dbReference>
<name>A0A511AMP4_9MICO</name>
<dbReference type="InterPro" id="IPR001433">
    <property type="entry name" value="OxRdtase_FAD/NAD-bd"/>
</dbReference>
<feature type="transmembrane region" description="Helical" evidence="2">
    <location>
        <begin position="182"/>
        <end position="200"/>
    </location>
</feature>
<dbReference type="Gene3D" id="2.40.30.10">
    <property type="entry name" value="Translation factors"/>
    <property type="match status" value="1"/>
</dbReference>
<dbReference type="EMBL" id="BJUW01000010">
    <property type="protein sequence ID" value="GEK87127.1"/>
    <property type="molecule type" value="Genomic_DNA"/>
</dbReference>
<evidence type="ECO:0000256" key="1">
    <source>
        <dbReference type="ARBA" id="ARBA00001974"/>
    </source>
</evidence>
<dbReference type="SUPFAM" id="SSF52343">
    <property type="entry name" value="Ferredoxin reductase-like, C-terminal NADP-linked domain"/>
    <property type="match status" value="1"/>
</dbReference>
<comment type="caution">
    <text evidence="4">The sequence shown here is derived from an EMBL/GenBank/DDBJ whole genome shotgun (WGS) entry which is preliminary data.</text>
</comment>
<dbReference type="Gene3D" id="3.40.50.80">
    <property type="entry name" value="Nucleotide-binding domain of ferredoxin-NADP reductase (FNR) module"/>
    <property type="match status" value="1"/>
</dbReference>
<dbReference type="InterPro" id="IPR050415">
    <property type="entry name" value="MRET"/>
</dbReference>
<gene>
    <name evidence="4" type="ORF">MAE01_23030</name>
</gene>
<feature type="transmembrane region" description="Helical" evidence="2">
    <location>
        <begin position="155"/>
        <end position="175"/>
    </location>
</feature>
<comment type="cofactor">
    <cofactor evidence="1">
        <name>FAD</name>
        <dbReference type="ChEBI" id="CHEBI:57692"/>
    </cofactor>
</comment>
<evidence type="ECO:0000259" key="3">
    <source>
        <dbReference type="PROSITE" id="PS51384"/>
    </source>
</evidence>
<dbReference type="AlphaFoldDB" id="A0A511AMP4"/>
<protein>
    <recommendedName>
        <fullName evidence="3">FAD-binding FR-type domain-containing protein</fullName>
    </recommendedName>
</protein>
<dbReference type="PANTHER" id="PTHR47354">
    <property type="entry name" value="NADH OXIDOREDUCTASE HCR"/>
    <property type="match status" value="1"/>
</dbReference>
<keyword evidence="2" id="KW-0472">Membrane</keyword>